<dbReference type="Pfam" id="PF04002">
    <property type="entry name" value="RadC"/>
    <property type="match status" value="1"/>
</dbReference>
<name>A0AB36JC67_9BACL</name>
<evidence type="ECO:0000256" key="6">
    <source>
        <dbReference type="ARBA" id="ARBA00023049"/>
    </source>
</evidence>
<keyword evidence="4" id="KW-0378">Hydrolase</keyword>
<dbReference type="SUPFAM" id="SSF47781">
    <property type="entry name" value="RuvA domain 2-like"/>
    <property type="match status" value="1"/>
</dbReference>
<dbReference type="GO" id="GO:0006508">
    <property type="term" value="P:proteolysis"/>
    <property type="evidence" value="ECO:0007669"/>
    <property type="project" value="UniProtKB-KW"/>
</dbReference>
<feature type="domain" description="MPN" evidence="8">
    <location>
        <begin position="80"/>
        <end position="202"/>
    </location>
</feature>
<evidence type="ECO:0000313" key="10">
    <source>
        <dbReference type="Proteomes" id="UP000187323"/>
    </source>
</evidence>
<keyword evidence="5" id="KW-0862">Zinc</keyword>
<evidence type="ECO:0000256" key="7">
    <source>
        <dbReference type="RuleBase" id="RU003797"/>
    </source>
</evidence>
<evidence type="ECO:0000259" key="8">
    <source>
        <dbReference type="PROSITE" id="PS50249"/>
    </source>
</evidence>
<dbReference type="SUPFAM" id="SSF102712">
    <property type="entry name" value="JAB1/MPN domain"/>
    <property type="match status" value="1"/>
</dbReference>
<accession>A0AB36JC67</accession>
<dbReference type="PROSITE" id="PS50249">
    <property type="entry name" value="MPN"/>
    <property type="match status" value="1"/>
</dbReference>
<dbReference type="InterPro" id="IPR037518">
    <property type="entry name" value="MPN"/>
</dbReference>
<dbReference type="InterPro" id="IPR020891">
    <property type="entry name" value="UPF0758_CS"/>
</dbReference>
<evidence type="ECO:0000313" key="9">
    <source>
        <dbReference type="EMBL" id="OME16584.1"/>
    </source>
</evidence>
<evidence type="ECO:0000256" key="3">
    <source>
        <dbReference type="ARBA" id="ARBA00022723"/>
    </source>
</evidence>
<dbReference type="PANTHER" id="PTHR30471:SF3">
    <property type="entry name" value="UPF0758 PROTEIN YEES-RELATED"/>
    <property type="match status" value="1"/>
</dbReference>
<keyword evidence="3" id="KW-0479">Metal-binding</keyword>
<dbReference type="InterPro" id="IPR025657">
    <property type="entry name" value="RadC_JAB"/>
</dbReference>
<dbReference type="PANTHER" id="PTHR30471">
    <property type="entry name" value="DNA REPAIR PROTEIN RADC"/>
    <property type="match status" value="1"/>
</dbReference>
<evidence type="ECO:0000256" key="1">
    <source>
        <dbReference type="ARBA" id="ARBA00010243"/>
    </source>
</evidence>
<comment type="caution">
    <text evidence="9">The sequence shown here is derived from an EMBL/GenBank/DDBJ whole genome shotgun (WGS) entry which is preliminary data.</text>
</comment>
<dbReference type="InterPro" id="IPR001405">
    <property type="entry name" value="UPF0758"/>
</dbReference>
<protein>
    <recommendedName>
        <fullName evidence="8">MPN domain-containing protein</fullName>
    </recommendedName>
</protein>
<dbReference type="PROSITE" id="PS01302">
    <property type="entry name" value="UPF0758"/>
    <property type="match status" value="1"/>
</dbReference>
<dbReference type="NCBIfam" id="TIGR00608">
    <property type="entry name" value="radc"/>
    <property type="match status" value="1"/>
</dbReference>
<dbReference type="NCBIfam" id="NF000642">
    <property type="entry name" value="PRK00024.1"/>
    <property type="match status" value="1"/>
</dbReference>
<dbReference type="CDD" id="cd08071">
    <property type="entry name" value="MPN_DUF2466"/>
    <property type="match status" value="1"/>
</dbReference>
<evidence type="ECO:0000256" key="5">
    <source>
        <dbReference type="ARBA" id="ARBA00022833"/>
    </source>
</evidence>
<proteinExistence type="inferred from homology"/>
<gene>
    <name evidence="9" type="ORF">BSK47_20210</name>
</gene>
<comment type="similarity">
    <text evidence="1 7">Belongs to the UPF0758 family.</text>
</comment>
<dbReference type="RefSeq" id="WP_076136725.1">
    <property type="nucleotide sequence ID" value="NZ_MPTO01000019.1"/>
</dbReference>
<organism evidence="9 10">
    <name type="scientific">Paenibacillus odorifer</name>
    <dbReference type="NCBI Taxonomy" id="189426"/>
    <lineage>
        <taxon>Bacteria</taxon>
        <taxon>Bacillati</taxon>
        <taxon>Bacillota</taxon>
        <taxon>Bacilli</taxon>
        <taxon>Bacillales</taxon>
        <taxon>Paenibacillaceae</taxon>
        <taxon>Paenibacillus</taxon>
    </lineage>
</organism>
<reference evidence="9 10" key="1">
    <citation type="submission" date="2016-10" db="EMBL/GenBank/DDBJ databases">
        <title>Paenibacillus species isolates.</title>
        <authorList>
            <person name="Beno S.M."/>
        </authorList>
    </citation>
    <scope>NUCLEOTIDE SEQUENCE [LARGE SCALE GENOMIC DNA]</scope>
    <source>
        <strain evidence="9 10">FSL H7-0918</strain>
    </source>
</reference>
<dbReference type="InterPro" id="IPR010994">
    <property type="entry name" value="RuvA_2-like"/>
</dbReference>
<evidence type="ECO:0000256" key="4">
    <source>
        <dbReference type="ARBA" id="ARBA00022801"/>
    </source>
</evidence>
<dbReference type="EMBL" id="MPTO01000019">
    <property type="protein sequence ID" value="OME16584.1"/>
    <property type="molecule type" value="Genomic_DNA"/>
</dbReference>
<sequence length="204" mass="22832">MNSLKSQSYKQLLASILREKPDSYLMDELYHRFPTPASLADVTEEELLSVKGIGLTRVKQILSTVQFVQEFTAPANESPLIRSPKDVYELLGMELRYAPKELFVCLFLNTKNHVISKDVISIGTLNASLVHPREVFRAAIKRNSASIICCHNHPSGNPEPSLEDIKITKRLISAGELIGIELLDHIIIGGHRYLSLKEQGLLVD</sequence>
<dbReference type="GO" id="GO:0046872">
    <property type="term" value="F:metal ion binding"/>
    <property type="evidence" value="ECO:0007669"/>
    <property type="project" value="UniProtKB-KW"/>
</dbReference>
<dbReference type="AlphaFoldDB" id="A0AB36JC67"/>
<dbReference type="Gene3D" id="3.40.140.10">
    <property type="entry name" value="Cytidine Deaminase, domain 2"/>
    <property type="match status" value="1"/>
</dbReference>
<dbReference type="Proteomes" id="UP000187323">
    <property type="component" value="Unassembled WGS sequence"/>
</dbReference>
<keyword evidence="2" id="KW-0645">Protease</keyword>
<evidence type="ECO:0000256" key="2">
    <source>
        <dbReference type="ARBA" id="ARBA00022670"/>
    </source>
</evidence>
<keyword evidence="6" id="KW-0482">Metalloprotease</keyword>
<dbReference type="GO" id="GO:0008237">
    <property type="term" value="F:metallopeptidase activity"/>
    <property type="evidence" value="ECO:0007669"/>
    <property type="project" value="UniProtKB-KW"/>
</dbReference>